<dbReference type="HOGENOM" id="CLU_2737414_0_0_5"/>
<dbReference type="KEGG" id="rpc:RPC_3218"/>
<feature type="signal peptide" evidence="1">
    <location>
        <begin position="1"/>
        <end position="24"/>
    </location>
</feature>
<dbReference type="AlphaFoldDB" id="Q212C6"/>
<evidence type="ECO:0000313" key="2">
    <source>
        <dbReference type="EMBL" id="ABD88760.1"/>
    </source>
</evidence>
<dbReference type="EMBL" id="CP000301">
    <property type="protein sequence ID" value="ABD88760.1"/>
    <property type="molecule type" value="Genomic_DNA"/>
</dbReference>
<name>Q212C6_RHOPB</name>
<organism evidence="2">
    <name type="scientific">Rhodopseudomonas palustris (strain BisB18)</name>
    <dbReference type="NCBI Taxonomy" id="316056"/>
    <lineage>
        <taxon>Bacteria</taxon>
        <taxon>Pseudomonadati</taxon>
        <taxon>Pseudomonadota</taxon>
        <taxon>Alphaproteobacteria</taxon>
        <taxon>Hyphomicrobiales</taxon>
        <taxon>Nitrobacteraceae</taxon>
        <taxon>Rhodopseudomonas</taxon>
    </lineage>
</organism>
<reference evidence="2" key="1">
    <citation type="submission" date="2006-03" db="EMBL/GenBank/DDBJ databases">
        <title>Complete sequence of Rhodopseudomonas palustris BisB18.</title>
        <authorList>
            <consortium name="US DOE Joint Genome Institute"/>
            <person name="Copeland A."/>
            <person name="Lucas S."/>
            <person name="Lapidus A."/>
            <person name="Barry K."/>
            <person name="Detter J.C."/>
            <person name="Glavina del Rio T."/>
            <person name="Hammon N."/>
            <person name="Israni S."/>
            <person name="Dalin E."/>
            <person name="Tice H."/>
            <person name="Pitluck S."/>
            <person name="Chain P."/>
            <person name="Malfatti S."/>
            <person name="Shin M."/>
            <person name="Vergez L."/>
            <person name="Schmutz J."/>
            <person name="Larimer F."/>
            <person name="Land M."/>
            <person name="Hauser L."/>
            <person name="Pelletier D.A."/>
            <person name="Kyrpides N."/>
            <person name="Anderson I."/>
            <person name="Oda Y."/>
            <person name="Harwood C.S."/>
            <person name="Richardson P."/>
        </authorList>
    </citation>
    <scope>NUCLEOTIDE SEQUENCE [LARGE SCALE GENOMIC DNA]</scope>
    <source>
        <strain evidence="2">BisB18</strain>
    </source>
</reference>
<feature type="chain" id="PRO_5004199357" evidence="1">
    <location>
        <begin position="25"/>
        <end position="71"/>
    </location>
</feature>
<dbReference type="STRING" id="316056.RPC_3218"/>
<proteinExistence type="predicted"/>
<dbReference type="RefSeq" id="WP_011473649.1">
    <property type="nucleotide sequence ID" value="NC_007925.1"/>
</dbReference>
<gene>
    <name evidence="2" type="ordered locus">RPC_3218</name>
</gene>
<evidence type="ECO:0000256" key="1">
    <source>
        <dbReference type="SAM" id="SignalP"/>
    </source>
</evidence>
<sequence>MILRMAIATALTLIGVALIGPALAAPPTVTPSPGYDRRLIESRRELGARVLVAPPHHALAQPHRKAALLRR</sequence>
<protein>
    <submittedName>
        <fullName evidence="2">Uncharacterized protein</fullName>
    </submittedName>
</protein>
<accession>Q212C6</accession>
<keyword evidence="1" id="KW-0732">Signal</keyword>